<proteinExistence type="inferred from homology"/>
<organism evidence="10 11">
    <name type="scientific">Lasiodiplodia theobromae</name>
    <dbReference type="NCBI Taxonomy" id="45133"/>
    <lineage>
        <taxon>Eukaryota</taxon>
        <taxon>Fungi</taxon>
        <taxon>Dikarya</taxon>
        <taxon>Ascomycota</taxon>
        <taxon>Pezizomycotina</taxon>
        <taxon>Dothideomycetes</taxon>
        <taxon>Dothideomycetes incertae sedis</taxon>
        <taxon>Botryosphaeriales</taxon>
        <taxon>Botryosphaeriaceae</taxon>
        <taxon>Lasiodiplodia</taxon>
    </lineage>
</organism>
<gene>
    <name evidence="10" type="primary">CCDC94</name>
    <name evidence="10" type="ORF">DBV05_g8233</name>
</gene>
<feature type="compositionally biased region" description="Basic and acidic residues" evidence="9">
    <location>
        <begin position="210"/>
        <end position="220"/>
    </location>
</feature>
<dbReference type="PANTHER" id="PTHR12111">
    <property type="entry name" value="SPLICING FACTOR YJU2"/>
    <property type="match status" value="1"/>
</dbReference>
<evidence type="ECO:0000256" key="7">
    <source>
        <dbReference type="ARBA" id="ARBA00023242"/>
    </source>
</evidence>
<evidence type="ECO:0000256" key="3">
    <source>
        <dbReference type="ARBA" id="ARBA00022723"/>
    </source>
</evidence>
<accession>A0A5N5D5T7</accession>
<dbReference type="GO" id="GO:0046872">
    <property type="term" value="F:metal ion binding"/>
    <property type="evidence" value="ECO:0007669"/>
    <property type="project" value="UniProtKB-KW"/>
</dbReference>
<evidence type="ECO:0000256" key="4">
    <source>
        <dbReference type="ARBA" id="ARBA00022728"/>
    </source>
</evidence>
<evidence type="ECO:0000313" key="10">
    <source>
        <dbReference type="EMBL" id="KAB2573109.1"/>
    </source>
</evidence>
<keyword evidence="5 8" id="KW-0862">Zinc</keyword>
<comment type="function">
    <text evidence="8">Part of the spliceosome which catalyzes two sequential transesterification reactions, first the excision of the non-coding intron from pre-mRNA and then the ligation of the coding exons to form the mature mRNA. Plays a role in stabilizing the structure of the spliceosome catalytic core and docking of the branch helix into the active site, producing 5'-exon and lariat intron-3'-intermediates.</text>
</comment>
<protein>
    <recommendedName>
        <fullName evidence="8">Splicing factor YJU2</fullName>
    </recommendedName>
</protein>
<dbReference type="Proteomes" id="UP000325902">
    <property type="component" value="Unassembled WGS sequence"/>
</dbReference>
<evidence type="ECO:0000256" key="9">
    <source>
        <dbReference type="SAM" id="MobiDB-lite"/>
    </source>
</evidence>
<keyword evidence="6" id="KW-0508">mRNA splicing</keyword>
<dbReference type="GO" id="GO:0000349">
    <property type="term" value="P:generation of catalytic spliceosome for first transesterification step"/>
    <property type="evidence" value="ECO:0007669"/>
    <property type="project" value="UniProtKB-UniRule"/>
</dbReference>
<evidence type="ECO:0000256" key="1">
    <source>
        <dbReference type="ARBA" id="ARBA00004123"/>
    </source>
</evidence>
<keyword evidence="3 8" id="KW-0479">Metal-binding</keyword>
<comment type="subcellular location">
    <subcellularLocation>
        <location evidence="1 8">Nucleus</location>
    </subcellularLocation>
</comment>
<comment type="similarity">
    <text evidence="8">Belongs to the CWC16 family. YJU2 subfamily.</text>
</comment>
<keyword evidence="2" id="KW-0507">mRNA processing</keyword>
<dbReference type="EMBL" id="VCHE01000065">
    <property type="protein sequence ID" value="KAB2573109.1"/>
    <property type="molecule type" value="Genomic_DNA"/>
</dbReference>
<name>A0A5N5D5T7_9PEZI</name>
<evidence type="ECO:0000256" key="8">
    <source>
        <dbReference type="HAMAP-Rule" id="MF_03226"/>
    </source>
</evidence>
<evidence type="ECO:0000256" key="2">
    <source>
        <dbReference type="ARBA" id="ARBA00022664"/>
    </source>
</evidence>
<sequence length="260" mass="30138">MSERKVLSKYYPLDFDPIKITRQRKPKGAAYKVQTVRLMAPLSMKCNACGEYIYKGRKFNPRKETTDESYYAIKIFRFYIRCTRCSAEILFKTGPRNMDYTCEKGATRNFEPWREAKLAEETDEERLDRLEREEAERDAMAELEMKTYDAKIEFAVADALDEIRMRNARLDRAQRLAEHRPAGGNVGLDDEVARQDREDEEASRQAFRTDINEGVRRVPADDNENDNSIPAGGENASPYSFARSKKKKKDYGSALGIRRK</sequence>
<dbReference type="HAMAP" id="MF_03226">
    <property type="entry name" value="YJU2"/>
    <property type="match status" value="1"/>
</dbReference>
<feature type="region of interest" description="Disordered" evidence="9">
    <location>
        <begin position="176"/>
        <end position="260"/>
    </location>
</feature>
<feature type="binding site" evidence="8">
    <location>
        <position position="82"/>
    </location>
    <ligand>
        <name>Zn(2+)</name>
        <dbReference type="ChEBI" id="CHEBI:29105"/>
    </ligand>
</feature>
<dbReference type="GO" id="GO:0071006">
    <property type="term" value="C:U2-type catalytic step 1 spliceosome"/>
    <property type="evidence" value="ECO:0007669"/>
    <property type="project" value="UniProtKB-UniRule"/>
</dbReference>
<evidence type="ECO:0000256" key="5">
    <source>
        <dbReference type="ARBA" id="ARBA00022833"/>
    </source>
</evidence>
<dbReference type="PANTHER" id="PTHR12111:SF1">
    <property type="entry name" value="SPLICING FACTOR YJU2"/>
    <property type="match status" value="1"/>
</dbReference>
<evidence type="ECO:0000313" key="11">
    <source>
        <dbReference type="Proteomes" id="UP000325902"/>
    </source>
</evidence>
<keyword evidence="4 8" id="KW-0747">Spliceosome</keyword>
<feature type="binding site" evidence="8">
    <location>
        <position position="49"/>
    </location>
    <ligand>
        <name>Zn(2+)</name>
        <dbReference type="ChEBI" id="CHEBI:29105"/>
    </ligand>
</feature>
<comment type="caution">
    <text evidence="10">The sequence shown here is derived from an EMBL/GenBank/DDBJ whole genome shotgun (WGS) entry which is preliminary data.</text>
</comment>
<dbReference type="OrthoDB" id="674963at2759"/>
<reference evidence="10 11" key="1">
    <citation type="journal article" date="2019" name="Sci. Rep.">
        <title>A multi-omics analysis of the grapevine pathogen Lasiodiplodia theobromae reveals that temperature affects the expression of virulence- and pathogenicity-related genes.</title>
        <authorList>
            <person name="Felix C."/>
            <person name="Meneses R."/>
            <person name="Goncalves M.F.M."/>
            <person name="Tilleman L."/>
            <person name="Duarte A.S."/>
            <person name="Jorrin-Novo J.V."/>
            <person name="Van de Peer Y."/>
            <person name="Deforce D."/>
            <person name="Van Nieuwerburgh F."/>
            <person name="Esteves A.C."/>
            <person name="Alves A."/>
        </authorList>
    </citation>
    <scope>NUCLEOTIDE SEQUENCE [LARGE SCALE GENOMIC DNA]</scope>
    <source>
        <strain evidence="10 11">LA-SOL3</strain>
    </source>
</reference>
<dbReference type="InterPro" id="IPR007590">
    <property type="entry name" value="Saf4/Yju2"/>
</dbReference>
<dbReference type="AlphaFoldDB" id="A0A5N5D5T7"/>
<comment type="subunit">
    <text evidence="8">Component of the spliceosome. Present in the activated B complex, the catalytically activated B* complex which catalyzes the branching, the catalytic step 1 C complex catalyzing the exon ligation, and the postcatalytic P complex containing the ligated exons (mRNA) and the excised lariat intron.</text>
</comment>
<evidence type="ECO:0000256" key="6">
    <source>
        <dbReference type="ARBA" id="ARBA00023187"/>
    </source>
</evidence>
<keyword evidence="7 8" id="KW-0539">Nucleus</keyword>
<feature type="binding site" evidence="8">
    <location>
        <position position="46"/>
    </location>
    <ligand>
        <name>Zn(2+)</name>
        <dbReference type="ChEBI" id="CHEBI:29105"/>
    </ligand>
</feature>
<dbReference type="Pfam" id="PF04502">
    <property type="entry name" value="Saf4_Yju2"/>
    <property type="match status" value="1"/>
</dbReference>
<keyword evidence="11" id="KW-1185">Reference proteome</keyword>
<dbReference type="InterPro" id="IPR043701">
    <property type="entry name" value="Yju2"/>
</dbReference>
<feature type="binding site" evidence="8">
    <location>
        <position position="85"/>
    </location>
    <ligand>
        <name>Zn(2+)</name>
        <dbReference type="ChEBI" id="CHEBI:29105"/>
    </ligand>
</feature>